<sequence>MNISYNWLRKYINTPISVDELSAILTNIGLEVEGVEKIGGNKDYLDKVIIGEVVSVEKHNNADKLKVTQINFGNGEPVQIVCGAPNVAIGQKVAVATEGTQLPTKEGESFTIKKAKIRGEESNGMICSEVELGIGEDNSGILVLPKNYQIGESILEYISIDEDYLIEIGLTPNRADAMSHYGVARDLFAALKVRGYEAEFTPYDLSQYPTENFGKNPIKSNIKNTEAAPRYASVYLKNIHVQPSPEWLQTALRTIGLTPVNNVVDIANFVMHDLGQPLHTFDADKISGQEVVVEIANKDTKFTTLDGIERTLKGHELMISDTEKPMCIAGVFGGKNSGVTNETTSLFVESAYFDPVTIRKGAKAHALNTDASFRFERGIDPTLTIDALKKAVLLLVEYANAEIASDIDDFYPKVIEDFPITLRYKKINQLLGMEIPKEKIKEIFTYLEIKTIKENDEEVEVLVPAYRVDVHREVDLIEEILRLYGYDNITEPEKVSFSIIPSNKTNPEKVEDFVARELNAFGFHEAMNNSLIKKEYEELFHFPDGEFVEMLNPLSADLAVMRRSLITGLLENVIFNVNRKNKNIKLYEFGKIYTKLNNTYQESKQLSLVVSGDIGGENWTKNQRKASFYDLKGVINQLFERLGLRIDSESPTEDANLQEGIRLITNGKVLGYAGIVNQKLLKKIDLNQAVYYAQLDWDVLLSMVNQQPLKYKEIPKFPGSRRDLALLLPQTTTYQELYNAAFGLKNELLKDVHLFDVYEGDKLPVGNKKSYALSFFFRDNQKTLSDDEVDRVMKKLIHLYEKSFGASLR</sequence>
<comment type="subcellular location">
    <subcellularLocation>
        <location evidence="1 15">Cytoplasm</location>
    </subcellularLocation>
</comment>
<comment type="similarity">
    <text evidence="2 15">Belongs to the phenylalanyl-tRNA synthetase beta subunit family. Type 1 subfamily.</text>
</comment>
<keyword evidence="5 16" id="KW-0820">tRNA-binding</keyword>
<keyword evidence="4 15" id="KW-0963">Cytoplasm</keyword>
<evidence type="ECO:0000256" key="1">
    <source>
        <dbReference type="ARBA" id="ARBA00004496"/>
    </source>
</evidence>
<keyword evidence="11 16" id="KW-0694">RNA-binding</keyword>
<dbReference type="PROSITE" id="PS51447">
    <property type="entry name" value="FDX_ACB"/>
    <property type="match status" value="1"/>
</dbReference>
<dbReference type="Pfam" id="PF03147">
    <property type="entry name" value="FDX-ACB"/>
    <property type="match status" value="1"/>
</dbReference>
<dbReference type="Gene3D" id="2.40.50.140">
    <property type="entry name" value="Nucleic acid-binding proteins"/>
    <property type="match status" value="1"/>
</dbReference>
<feature type="binding site" evidence="15">
    <location>
        <position position="469"/>
    </location>
    <ligand>
        <name>Mg(2+)</name>
        <dbReference type="ChEBI" id="CHEBI:18420"/>
        <note>shared with alpha subunit</note>
    </ligand>
</feature>
<keyword evidence="6 15" id="KW-0436">Ligase</keyword>
<dbReference type="GO" id="GO:0004826">
    <property type="term" value="F:phenylalanine-tRNA ligase activity"/>
    <property type="evidence" value="ECO:0007669"/>
    <property type="project" value="UniProtKB-UniRule"/>
</dbReference>
<dbReference type="RefSeq" id="WP_013597523.1">
    <property type="nucleotide sequence ID" value="NC_015144.1"/>
</dbReference>
<dbReference type="InterPro" id="IPR045864">
    <property type="entry name" value="aa-tRNA-synth_II/BPL/LPL"/>
</dbReference>
<feature type="binding site" evidence="15">
    <location>
        <position position="475"/>
    </location>
    <ligand>
        <name>Mg(2+)</name>
        <dbReference type="ChEBI" id="CHEBI:18420"/>
        <note>shared with alpha subunit</note>
    </ligand>
</feature>
<feature type="domain" description="TRNA-binding" evidence="17">
    <location>
        <begin position="42"/>
        <end position="155"/>
    </location>
</feature>
<evidence type="ECO:0000259" key="19">
    <source>
        <dbReference type="PROSITE" id="PS51483"/>
    </source>
</evidence>
<dbReference type="SUPFAM" id="SSF50249">
    <property type="entry name" value="Nucleic acid-binding proteins"/>
    <property type="match status" value="1"/>
</dbReference>
<dbReference type="AlphaFoldDB" id="F0NYL1"/>
<evidence type="ECO:0000256" key="4">
    <source>
        <dbReference type="ARBA" id="ARBA00022490"/>
    </source>
</evidence>
<dbReference type="NCBIfam" id="NF045760">
    <property type="entry name" value="YtpR"/>
    <property type="match status" value="1"/>
</dbReference>
<dbReference type="HAMAP" id="MF_00283">
    <property type="entry name" value="Phe_tRNA_synth_beta1"/>
    <property type="match status" value="1"/>
</dbReference>
<evidence type="ECO:0000256" key="16">
    <source>
        <dbReference type="PROSITE-ProRule" id="PRU00209"/>
    </source>
</evidence>
<feature type="domain" description="B5" evidence="19">
    <location>
        <begin position="415"/>
        <end position="491"/>
    </location>
</feature>
<dbReference type="CDD" id="cd00769">
    <property type="entry name" value="PheRS_beta_core"/>
    <property type="match status" value="1"/>
</dbReference>
<keyword evidence="8 15" id="KW-0547">Nucleotide-binding</keyword>
<reference evidence="20 21" key="1">
    <citation type="journal article" date="2011" name="Stand. Genomic Sci.">
        <title>Complete genome sequence of Weeksella virosa type strain (9751).</title>
        <authorList>
            <person name="Lang E."/>
            <person name="Teshima H."/>
            <person name="Lucas S."/>
            <person name="Lapidus A."/>
            <person name="Hammon N."/>
            <person name="Deshpande S."/>
            <person name="Nolan M."/>
            <person name="Cheng J.F."/>
            <person name="Pitluck S."/>
            <person name="Liolios K."/>
            <person name="Pagani I."/>
            <person name="Mikhailova N."/>
            <person name="Ivanova N."/>
            <person name="Mavromatis K."/>
            <person name="Pati A."/>
            <person name="Tapia R."/>
            <person name="Han C."/>
            <person name="Goodwin L."/>
            <person name="Chen A."/>
            <person name="Palaniappan K."/>
            <person name="Land M."/>
            <person name="Hauser L."/>
            <person name="Chang Y.J."/>
            <person name="Jeffries C.D."/>
            <person name="Brambilla E.M."/>
            <person name="Kopitz M."/>
            <person name="Rohde M."/>
            <person name="Goker M."/>
            <person name="Tindall B.J."/>
            <person name="Detter J.C."/>
            <person name="Woyke T."/>
            <person name="Bristow J."/>
            <person name="Eisen J.A."/>
            <person name="Markowitz V."/>
            <person name="Hugenholtz P."/>
            <person name="Klenk H.P."/>
            <person name="Kyrpides N.C."/>
        </authorList>
    </citation>
    <scope>NUCLEOTIDE SEQUENCE [LARGE SCALE GENOMIC DNA]</scope>
    <source>
        <strain evidence="21">ATCC 43766 / DSM 16922 / JCM 21250 / NBRC 16016 / NCTC 11634 / CL345/78</strain>
    </source>
</reference>
<dbReference type="InterPro" id="IPR045060">
    <property type="entry name" value="Phe-tRNA-ligase_IIc_bsu"/>
</dbReference>
<dbReference type="HOGENOM" id="CLU_016891_0_0_10"/>
<keyword evidence="21" id="KW-1185">Reference proteome</keyword>
<dbReference type="InterPro" id="IPR005146">
    <property type="entry name" value="B3/B4_tRNA-bd"/>
</dbReference>
<dbReference type="InterPro" id="IPR005121">
    <property type="entry name" value="Fdx_antiC-bd"/>
</dbReference>
<dbReference type="KEGG" id="wvi:Weevi_0412"/>
<dbReference type="eggNOG" id="COG0072">
    <property type="taxonomic scope" value="Bacteria"/>
</dbReference>
<dbReference type="SUPFAM" id="SSF55681">
    <property type="entry name" value="Class II aaRS and biotin synthetases"/>
    <property type="match status" value="1"/>
</dbReference>
<dbReference type="InterPro" id="IPR002547">
    <property type="entry name" value="tRNA-bd_dom"/>
</dbReference>
<dbReference type="GO" id="GO:0006432">
    <property type="term" value="P:phenylalanyl-tRNA aminoacylation"/>
    <property type="evidence" value="ECO:0007669"/>
    <property type="project" value="UniProtKB-UniRule"/>
</dbReference>
<gene>
    <name evidence="15" type="primary">pheT</name>
    <name evidence="20" type="ordered locus">Weevi_0412</name>
</gene>
<dbReference type="InterPro" id="IPR012340">
    <property type="entry name" value="NA-bd_OB-fold"/>
</dbReference>
<dbReference type="GO" id="GO:0000049">
    <property type="term" value="F:tRNA binding"/>
    <property type="evidence" value="ECO:0007669"/>
    <property type="project" value="UniProtKB-UniRule"/>
</dbReference>
<dbReference type="SMART" id="SM00874">
    <property type="entry name" value="B5"/>
    <property type="match status" value="1"/>
</dbReference>
<evidence type="ECO:0000256" key="9">
    <source>
        <dbReference type="ARBA" id="ARBA00022840"/>
    </source>
</evidence>
<dbReference type="CDD" id="cd02796">
    <property type="entry name" value="tRNA_bind_bactPheRS"/>
    <property type="match status" value="1"/>
</dbReference>
<dbReference type="GO" id="GO:0000287">
    <property type="term" value="F:magnesium ion binding"/>
    <property type="evidence" value="ECO:0007669"/>
    <property type="project" value="UniProtKB-UniRule"/>
</dbReference>
<organism evidence="20 21">
    <name type="scientific">Weeksella virosa (strain ATCC 43766 / DSM 16922 / JCM 21250 / CCUG 30538 / CDC 9751 / IAM 14551 / NBRC 16016 / NCTC 11634 / CL345/78)</name>
    <dbReference type="NCBI Taxonomy" id="865938"/>
    <lineage>
        <taxon>Bacteria</taxon>
        <taxon>Pseudomonadati</taxon>
        <taxon>Bacteroidota</taxon>
        <taxon>Flavobacteriia</taxon>
        <taxon>Flavobacteriales</taxon>
        <taxon>Weeksellaceae</taxon>
        <taxon>Weeksella</taxon>
    </lineage>
</organism>
<feature type="domain" description="FDX-ACB" evidence="18">
    <location>
        <begin position="715"/>
        <end position="809"/>
    </location>
</feature>
<dbReference type="PANTHER" id="PTHR10947">
    <property type="entry name" value="PHENYLALANYL-TRNA SYNTHETASE BETA CHAIN AND LEUCINE-RICH REPEAT-CONTAINING PROTEIN 47"/>
    <property type="match status" value="1"/>
</dbReference>
<dbReference type="SUPFAM" id="SSF54991">
    <property type="entry name" value="Anticodon-binding domain of PheRS"/>
    <property type="match status" value="1"/>
</dbReference>
<dbReference type="FunFam" id="3.30.56.10:FF:000002">
    <property type="entry name" value="Phenylalanine--tRNA ligase beta subunit"/>
    <property type="match status" value="1"/>
</dbReference>
<dbReference type="SMART" id="SM00896">
    <property type="entry name" value="FDX-ACB"/>
    <property type="match status" value="1"/>
</dbReference>
<protein>
    <recommendedName>
        <fullName evidence="15">Phenylalanine--tRNA ligase beta subunit</fullName>
        <ecNumber evidence="15">6.1.1.20</ecNumber>
    </recommendedName>
    <alternativeName>
        <fullName evidence="15">Phenylalanyl-tRNA synthetase beta subunit</fullName>
        <shortName evidence="15">PheRS</shortName>
    </alternativeName>
</protein>
<evidence type="ECO:0000259" key="17">
    <source>
        <dbReference type="PROSITE" id="PS50886"/>
    </source>
</evidence>
<evidence type="ECO:0000313" key="20">
    <source>
        <dbReference type="EMBL" id="ADX67131.1"/>
    </source>
</evidence>
<feature type="binding site" evidence="15">
    <location>
        <position position="478"/>
    </location>
    <ligand>
        <name>Mg(2+)</name>
        <dbReference type="ChEBI" id="CHEBI:18420"/>
        <note>shared with alpha subunit</note>
    </ligand>
</feature>
<dbReference type="SUPFAM" id="SSF46955">
    <property type="entry name" value="Putative DNA-binding domain"/>
    <property type="match status" value="1"/>
</dbReference>
<evidence type="ECO:0000256" key="15">
    <source>
        <dbReference type="HAMAP-Rule" id="MF_00283"/>
    </source>
</evidence>
<evidence type="ECO:0000256" key="11">
    <source>
        <dbReference type="ARBA" id="ARBA00022884"/>
    </source>
</evidence>
<dbReference type="Pfam" id="PF01588">
    <property type="entry name" value="tRNA_bind"/>
    <property type="match status" value="1"/>
</dbReference>
<dbReference type="Gene3D" id="3.30.56.10">
    <property type="match status" value="2"/>
</dbReference>
<dbReference type="Gene3D" id="3.30.70.380">
    <property type="entry name" value="Ferrodoxin-fold anticodon-binding domain"/>
    <property type="match status" value="1"/>
</dbReference>
<dbReference type="eggNOG" id="COG0073">
    <property type="taxonomic scope" value="Bacteria"/>
</dbReference>
<dbReference type="EMBL" id="CP002455">
    <property type="protein sequence ID" value="ADX67131.1"/>
    <property type="molecule type" value="Genomic_DNA"/>
</dbReference>
<dbReference type="OrthoDB" id="9805455at2"/>
<dbReference type="SMART" id="SM00873">
    <property type="entry name" value="B3_4"/>
    <property type="match status" value="1"/>
</dbReference>
<evidence type="ECO:0000256" key="12">
    <source>
        <dbReference type="ARBA" id="ARBA00022917"/>
    </source>
</evidence>
<dbReference type="EC" id="6.1.1.20" evidence="15"/>
<dbReference type="InterPro" id="IPR020825">
    <property type="entry name" value="Phe-tRNA_synthase-like_B3/B4"/>
</dbReference>
<dbReference type="InterPro" id="IPR041616">
    <property type="entry name" value="PheRS_beta_core"/>
</dbReference>
<proteinExistence type="inferred from homology"/>
<dbReference type="Gene3D" id="3.50.40.10">
    <property type="entry name" value="Phenylalanyl-trna Synthetase, Chain B, domain 3"/>
    <property type="match status" value="1"/>
</dbReference>
<evidence type="ECO:0000313" key="21">
    <source>
        <dbReference type="Proteomes" id="UP000008641"/>
    </source>
</evidence>
<dbReference type="Pfam" id="PF03483">
    <property type="entry name" value="B3_4"/>
    <property type="match status" value="1"/>
</dbReference>
<dbReference type="SUPFAM" id="SSF56037">
    <property type="entry name" value="PheT/TilS domain"/>
    <property type="match status" value="1"/>
</dbReference>
<dbReference type="STRING" id="865938.Weevi_0412"/>
<evidence type="ECO:0000256" key="10">
    <source>
        <dbReference type="ARBA" id="ARBA00022842"/>
    </source>
</evidence>
<keyword evidence="12 15" id="KW-0648">Protein biosynthesis</keyword>
<evidence type="ECO:0000256" key="14">
    <source>
        <dbReference type="ARBA" id="ARBA00049255"/>
    </source>
</evidence>
<dbReference type="FunFam" id="2.40.50.140:FF:000045">
    <property type="entry name" value="Phenylalanine--tRNA ligase beta subunit"/>
    <property type="match status" value="1"/>
</dbReference>
<dbReference type="Pfam" id="PF17759">
    <property type="entry name" value="tRNA_synthFbeta"/>
    <property type="match status" value="1"/>
</dbReference>
<keyword evidence="7 15" id="KW-0479">Metal-binding</keyword>
<dbReference type="InterPro" id="IPR033714">
    <property type="entry name" value="tRNA_bind_bactPheRS"/>
</dbReference>
<comment type="subunit">
    <text evidence="3 15">Tetramer of two alpha and two beta subunits.</text>
</comment>
<dbReference type="InterPro" id="IPR009061">
    <property type="entry name" value="DNA-bd_dom_put_sf"/>
</dbReference>
<keyword evidence="10 15" id="KW-0460">Magnesium</keyword>
<evidence type="ECO:0000256" key="2">
    <source>
        <dbReference type="ARBA" id="ARBA00008653"/>
    </source>
</evidence>
<evidence type="ECO:0000256" key="13">
    <source>
        <dbReference type="ARBA" id="ARBA00023146"/>
    </source>
</evidence>
<evidence type="ECO:0000256" key="6">
    <source>
        <dbReference type="ARBA" id="ARBA00022598"/>
    </source>
</evidence>
<dbReference type="PANTHER" id="PTHR10947:SF0">
    <property type="entry name" value="PHENYLALANINE--TRNA LIGASE BETA SUBUNIT"/>
    <property type="match status" value="1"/>
</dbReference>
<feature type="binding site" evidence="15">
    <location>
        <position position="479"/>
    </location>
    <ligand>
        <name>Mg(2+)</name>
        <dbReference type="ChEBI" id="CHEBI:18420"/>
        <note>shared with alpha subunit</note>
    </ligand>
</feature>
<name>F0NYL1_WEEVC</name>
<dbReference type="GO" id="GO:0009328">
    <property type="term" value="C:phenylalanine-tRNA ligase complex"/>
    <property type="evidence" value="ECO:0007669"/>
    <property type="project" value="TreeGrafter"/>
</dbReference>
<comment type="cofactor">
    <cofactor evidence="15">
        <name>Mg(2+)</name>
        <dbReference type="ChEBI" id="CHEBI:18420"/>
    </cofactor>
    <text evidence="15">Binds 2 magnesium ions per tetramer.</text>
</comment>
<dbReference type="InterPro" id="IPR005147">
    <property type="entry name" value="tRNA_synthase_B5-dom"/>
</dbReference>
<dbReference type="NCBIfam" id="TIGR00472">
    <property type="entry name" value="pheT_bact"/>
    <property type="match status" value="1"/>
</dbReference>
<evidence type="ECO:0000256" key="3">
    <source>
        <dbReference type="ARBA" id="ARBA00011209"/>
    </source>
</evidence>
<dbReference type="PROSITE" id="PS51483">
    <property type="entry name" value="B5"/>
    <property type="match status" value="1"/>
</dbReference>
<keyword evidence="13 15" id="KW-0030">Aminoacyl-tRNA synthetase</keyword>
<evidence type="ECO:0000259" key="18">
    <source>
        <dbReference type="PROSITE" id="PS51447"/>
    </source>
</evidence>
<accession>F0NYL1</accession>
<dbReference type="InterPro" id="IPR004532">
    <property type="entry name" value="Phe-tRNA-ligase_IIc_bsu_bact"/>
</dbReference>
<evidence type="ECO:0000256" key="5">
    <source>
        <dbReference type="ARBA" id="ARBA00022555"/>
    </source>
</evidence>
<dbReference type="Proteomes" id="UP000008641">
    <property type="component" value="Chromosome"/>
</dbReference>
<keyword evidence="9 15" id="KW-0067">ATP-binding</keyword>
<dbReference type="GO" id="GO:0005524">
    <property type="term" value="F:ATP binding"/>
    <property type="evidence" value="ECO:0007669"/>
    <property type="project" value="UniProtKB-UniRule"/>
</dbReference>
<comment type="catalytic activity">
    <reaction evidence="14 15">
        <text>tRNA(Phe) + L-phenylalanine + ATP = L-phenylalanyl-tRNA(Phe) + AMP + diphosphate + H(+)</text>
        <dbReference type="Rhea" id="RHEA:19413"/>
        <dbReference type="Rhea" id="RHEA-COMP:9668"/>
        <dbReference type="Rhea" id="RHEA-COMP:9699"/>
        <dbReference type="ChEBI" id="CHEBI:15378"/>
        <dbReference type="ChEBI" id="CHEBI:30616"/>
        <dbReference type="ChEBI" id="CHEBI:33019"/>
        <dbReference type="ChEBI" id="CHEBI:58095"/>
        <dbReference type="ChEBI" id="CHEBI:78442"/>
        <dbReference type="ChEBI" id="CHEBI:78531"/>
        <dbReference type="ChEBI" id="CHEBI:456215"/>
        <dbReference type="EC" id="6.1.1.20"/>
    </reaction>
</comment>
<reference evidence="21" key="2">
    <citation type="journal article" date="2011" name="Stand. Genomic Sci.">
        <title>Complete genome sequence of Weeksella virosa type strain (9751T).</title>
        <authorList>
            <person name="Lang E."/>
            <person name="Teshima H."/>
            <person name="Lucas S."/>
            <person name="Lapidus A."/>
            <person name="Hammon N."/>
            <person name="Deshpande S."/>
            <person name="Nolan M."/>
            <person name="Cheng J."/>
            <person name="Pitluck S."/>
            <person name="Liolios K."/>
            <person name="Pagani I."/>
            <person name="Mikhailova N."/>
            <person name="Ivanova N."/>
            <person name="Mavromatis K."/>
            <person name="Pati A."/>
            <person name="Tapia R."/>
            <person name="Han C."/>
            <person name="Goodwin L."/>
            <person name="Chen A."/>
            <person name="Palaniappan K."/>
            <person name="Land M."/>
            <person name="Hauser L."/>
            <person name="Chang Y."/>
            <person name="Jeffries C."/>
            <person name="Brambilla E."/>
            <person name="Kopitz M."/>
            <person name="Rohde M."/>
            <person name="Goker M."/>
            <person name="Tindall B."/>
            <person name="Detter J."/>
            <person name="Woyke T."/>
            <person name="Bristow J."/>
            <person name="Eisen J."/>
            <person name="Markowitz V."/>
            <person name="Hugenholtz P."/>
            <person name="Klenk H."/>
            <person name="Kyrpides N."/>
        </authorList>
    </citation>
    <scope>NUCLEOTIDE SEQUENCE [LARGE SCALE GENOMIC DNA]</scope>
    <source>
        <strain evidence="21">ATCC 43766 / DSM 16922 / JCM 21250 / NBRC 16016 / NCTC 11634 / CL345/78</strain>
    </source>
</reference>
<dbReference type="InterPro" id="IPR036690">
    <property type="entry name" value="Fdx_antiC-bd_sf"/>
</dbReference>
<evidence type="ECO:0000256" key="7">
    <source>
        <dbReference type="ARBA" id="ARBA00022723"/>
    </source>
</evidence>
<dbReference type="Pfam" id="PF03484">
    <property type="entry name" value="B5"/>
    <property type="match status" value="1"/>
</dbReference>
<dbReference type="FunFam" id="3.30.70.380:FF:000001">
    <property type="entry name" value="Phenylalanine--tRNA ligase beta subunit"/>
    <property type="match status" value="1"/>
</dbReference>
<evidence type="ECO:0000256" key="8">
    <source>
        <dbReference type="ARBA" id="ARBA00022741"/>
    </source>
</evidence>
<dbReference type="PROSITE" id="PS50886">
    <property type="entry name" value="TRBD"/>
    <property type="match status" value="1"/>
</dbReference>
<dbReference type="Gene3D" id="3.30.930.10">
    <property type="entry name" value="Bira Bifunctional Protein, Domain 2"/>
    <property type="match status" value="1"/>
</dbReference>